<reference evidence="1 2" key="1">
    <citation type="journal article" date="2023" name="J. Hered.">
        <title>Chromosome-level genome of the wood stork (Mycteria americana) provides insight into avian chromosome evolution.</title>
        <authorList>
            <person name="Flamio R. Jr."/>
            <person name="Ramstad K.M."/>
        </authorList>
    </citation>
    <scope>NUCLEOTIDE SEQUENCE [LARGE SCALE GENOMIC DNA]</scope>
    <source>
        <strain evidence="1">JAX WOST 10</strain>
    </source>
</reference>
<comment type="caution">
    <text evidence="1">The sequence shown here is derived from an EMBL/GenBank/DDBJ whole genome shotgun (WGS) entry which is preliminary data.</text>
</comment>
<dbReference type="Proteomes" id="UP001333110">
    <property type="component" value="Unassembled WGS sequence"/>
</dbReference>
<dbReference type="AlphaFoldDB" id="A0AAN7S2Y8"/>
<dbReference type="PANTHER" id="PTHR33332">
    <property type="entry name" value="REVERSE TRANSCRIPTASE DOMAIN-CONTAINING PROTEIN"/>
    <property type="match status" value="1"/>
</dbReference>
<evidence type="ECO:0000313" key="2">
    <source>
        <dbReference type="Proteomes" id="UP001333110"/>
    </source>
</evidence>
<name>A0AAN7S2Y8_MYCAM</name>
<sequence>MYQPVQTGAVQLENSSAEKDIGILVNNKVTMSQQCIPVTKKANSILEYISVLQVAQRSPLPPPTETTHGALPAPKTLAFIPNTVRKSVAGRSREVILPLHSALVRPHLEYCV</sequence>
<protein>
    <submittedName>
        <fullName evidence="1">Uncharacterized protein</fullName>
    </submittedName>
</protein>
<keyword evidence="2" id="KW-1185">Reference proteome</keyword>
<dbReference type="EMBL" id="JAUNZN010000001">
    <property type="protein sequence ID" value="KAK4830269.1"/>
    <property type="molecule type" value="Genomic_DNA"/>
</dbReference>
<organism evidence="1 2">
    <name type="scientific">Mycteria americana</name>
    <name type="common">Wood stork</name>
    <dbReference type="NCBI Taxonomy" id="33587"/>
    <lineage>
        <taxon>Eukaryota</taxon>
        <taxon>Metazoa</taxon>
        <taxon>Chordata</taxon>
        <taxon>Craniata</taxon>
        <taxon>Vertebrata</taxon>
        <taxon>Euteleostomi</taxon>
        <taxon>Archelosauria</taxon>
        <taxon>Archosauria</taxon>
        <taxon>Dinosauria</taxon>
        <taxon>Saurischia</taxon>
        <taxon>Theropoda</taxon>
        <taxon>Coelurosauria</taxon>
        <taxon>Aves</taxon>
        <taxon>Neognathae</taxon>
        <taxon>Neoaves</taxon>
        <taxon>Aequornithes</taxon>
        <taxon>Ciconiiformes</taxon>
        <taxon>Ciconiidae</taxon>
        <taxon>Mycteria</taxon>
    </lineage>
</organism>
<accession>A0AAN7S2Y8</accession>
<proteinExistence type="predicted"/>
<gene>
    <name evidence="1" type="ORF">QYF61_009362</name>
</gene>
<evidence type="ECO:0000313" key="1">
    <source>
        <dbReference type="EMBL" id="KAK4830269.1"/>
    </source>
</evidence>